<accession>A0A6C0E9X1</accession>
<dbReference type="AlphaFoldDB" id="A0A6C0E9X1"/>
<sequence>MFSNYQASGLVGRFTLSDTTTTIANTLRRGILTGTRSVGFRADLTNADDPGIVITKNTSAVFNEMLAHRLTLLPIALPFEEAAEYTFTLAVANDTRAVKHVTAHDFVVTKSGEPVPSKAVFPADPVTGQASLLVSLRPHWNPEQPPEEVELMAVPVVGTGRDHMGFCPVSQCSFMNTIDPDPAAQESHYKEWLAAFKNGVDDPGHKQEWENMSIQRCFLKKDGEPYSFDFTVESVGIRPVKEIVAEGIQAIIALVSAYTENPAITFTDPDSRMNGIDVLFEGQEHTLGNLLQAVVTKLYLTDGSPDTHVNYVGYKVPHPLHRTMTLRIGFIADTADMEGLARAVVMTAAAEAKRIFEELAVAWTGPKTSEA</sequence>
<keyword evidence="2" id="KW-0240">DNA-directed RNA polymerase</keyword>
<dbReference type="Pfam" id="PF01193">
    <property type="entry name" value="RNA_pol_L"/>
    <property type="match status" value="1"/>
</dbReference>
<proteinExistence type="predicted"/>
<dbReference type="Gene3D" id="2.170.120.12">
    <property type="entry name" value="DNA-directed RNA polymerase, insert domain"/>
    <property type="match status" value="1"/>
</dbReference>
<reference evidence="6" key="1">
    <citation type="journal article" date="2020" name="Nature">
        <title>Giant virus diversity and host interactions through global metagenomics.</title>
        <authorList>
            <person name="Schulz F."/>
            <person name="Roux S."/>
            <person name="Paez-Espino D."/>
            <person name="Jungbluth S."/>
            <person name="Walsh D.A."/>
            <person name="Denef V.J."/>
            <person name="McMahon K.D."/>
            <person name="Konstantinidis K.T."/>
            <person name="Eloe-Fadrosh E.A."/>
            <person name="Kyrpides N.C."/>
            <person name="Woyke T."/>
        </authorList>
    </citation>
    <scope>NUCLEOTIDE SEQUENCE</scope>
    <source>
        <strain evidence="6">GVMAG-M-3300023179-138</strain>
    </source>
</reference>
<dbReference type="InterPro" id="IPR036603">
    <property type="entry name" value="RBP11-like"/>
</dbReference>
<dbReference type="GO" id="GO:0005665">
    <property type="term" value="C:RNA polymerase II, core complex"/>
    <property type="evidence" value="ECO:0007669"/>
    <property type="project" value="TreeGrafter"/>
</dbReference>
<evidence type="ECO:0000256" key="4">
    <source>
        <dbReference type="ARBA" id="ARBA00023163"/>
    </source>
</evidence>
<name>A0A6C0E9X1_9ZZZZ</name>
<dbReference type="SUPFAM" id="SSF55257">
    <property type="entry name" value="RBP11-like subunits of RNA polymerase"/>
    <property type="match status" value="2"/>
</dbReference>
<evidence type="ECO:0000256" key="3">
    <source>
        <dbReference type="ARBA" id="ARBA00022844"/>
    </source>
</evidence>
<evidence type="ECO:0000256" key="2">
    <source>
        <dbReference type="ARBA" id="ARBA00022478"/>
    </source>
</evidence>
<dbReference type="GO" id="GO:0044423">
    <property type="term" value="C:virion component"/>
    <property type="evidence" value="ECO:0007669"/>
    <property type="project" value="UniProtKB-KW"/>
</dbReference>
<dbReference type="PANTHER" id="PTHR11800">
    <property type="entry name" value="DNA-DIRECTED RNA POLYMERASE"/>
    <property type="match status" value="1"/>
</dbReference>
<dbReference type="EMBL" id="MN739743">
    <property type="protein sequence ID" value="QHT24185.1"/>
    <property type="molecule type" value="Genomic_DNA"/>
</dbReference>
<dbReference type="InterPro" id="IPR011263">
    <property type="entry name" value="DNA-dir_RNA_pol_RpoA/D/Rpb3"/>
</dbReference>
<feature type="domain" description="DNA-directed RNA polymerase RpoA/D/Rpb3-type" evidence="5">
    <location>
        <begin position="11"/>
        <end position="261"/>
    </location>
</feature>
<evidence type="ECO:0000256" key="1">
    <source>
        <dbReference type="ARBA" id="ARBA00004328"/>
    </source>
</evidence>
<keyword evidence="3" id="KW-0946">Virion</keyword>
<dbReference type="GO" id="GO:0003899">
    <property type="term" value="F:DNA-directed RNA polymerase activity"/>
    <property type="evidence" value="ECO:0007669"/>
    <property type="project" value="InterPro"/>
</dbReference>
<evidence type="ECO:0000313" key="6">
    <source>
        <dbReference type="EMBL" id="QHT24185.1"/>
    </source>
</evidence>
<dbReference type="GO" id="GO:0006366">
    <property type="term" value="P:transcription by RNA polymerase II"/>
    <property type="evidence" value="ECO:0007669"/>
    <property type="project" value="TreeGrafter"/>
</dbReference>
<keyword evidence="4" id="KW-0804">Transcription</keyword>
<dbReference type="InterPro" id="IPR036643">
    <property type="entry name" value="RNApol_insert_sf"/>
</dbReference>
<protein>
    <recommendedName>
        <fullName evidence="5">DNA-directed RNA polymerase RpoA/D/Rpb3-type domain-containing protein</fullName>
    </recommendedName>
</protein>
<dbReference type="PANTHER" id="PTHR11800:SF2">
    <property type="entry name" value="DNA-DIRECTED RNA POLYMERASE II SUBUNIT RPB3"/>
    <property type="match status" value="1"/>
</dbReference>
<organism evidence="6">
    <name type="scientific">viral metagenome</name>
    <dbReference type="NCBI Taxonomy" id="1070528"/>
    <lineage>
        <taxon>unclassified sequences</taxon>
        <taxon>metagenomes</taxon>
        <taxon>organismal metagenomes</taxon>
    </lineage>
</organism>
<dbReference type="SUPFAM" id="SSF56553">
    <property type="entry name" value="Insert subdomain of RNA polymerase alpha subunit"/>
    <property type="match status" value="1"/>
</dbReference>
<dbReference type="Gene3D" id="3.30.1360.10">
    <property type="entry name" value="RNA polymerase, RBP11-like subunit"/>
    <property type="match status" value="2"/>
</dbReference>
<evidence type="ECO:0000259" key="5">
    <source>
        <dbReference type="SMART" id="SM00662"/>
    </source>
</evidence>
<dbReference type="SMART" id="SM00662">
    <property type="entry name" value="RPOLD"/>
    <property type="match status" value="1"/>
</dbReference>
<comment type="subcellular location">
    <subcellularLocation>
        <location evidence="1">Virion</location>
    </subcellularLocation>
</comment>
<dbReference type="Pfam" id="PF13656">
    <property type="entry name" value="RNA_pol_L_2"/>
    <property type="match status" value="1"/>
</dbReference>
<dbReference type="GO" id="GO:0046983">
    <property type="term" value="F:protein dimerization activity"/>
    <property type="evidence" value="ECO:0007669"/>
    <property type="project" value="InterPro"/>
</dbReference>
<dbReference type="InterPro" id="IPR009025">
    <property type="entry name" value="RBP11-like_dimer"/>
</dbReference>
<dbReference type="InterPro" id="IPR050518">
    <property type="entry name" value="Rpo3/RPB3_RNA_Pol_subunit"/>
</dbReference>